<evidence type="ECO:0000256" key="5">
    <source>
        <dbReference type="ARBA" id="ARBA00022618"/>
    </source>
</evidence>
<evidence type="ECO:0000256" key="11">
    <source>
        <dbReference type="HAMAP-Rule" id="MF_00303"/>
    </source>
</evidence>
<reference evidence="17" key="1">
    <citation type="journal article" date="2019" name="Int. J. Syst. Evol. Microbiol.">
        <title>The Global Catalogue of Microorganisms (GCM) 10K type strain sequencing project: providing services to taxonomists for standard genome sequencing and annotation.</title>
        <authorList>
            <consortium name="The Broad Institute Genomics Platform"/>
            <consortium name="The Broad Institute Genome Sequencing Center for Infectious Disease"/>
            <person name="Wu L."/>
            <person name="Ma J."/>
        </authorList>
    </citation>
    <scope>NUCLEOTIDE SEQUENCE [LARGE SCALE GENOMIC DNA]</scope>
    <source>
        <strain evidence="17">JCM 10671</strain>
    </source>
</reference>
<evidence type="ECO:0000256" key="6">
    <source>
        <dbReference type="ARBA" id="ARBA00023110"/>
    </source>
</evidence>
<keyword evidence="11" id="KW-0963">Cytoplasm</keyword>
<proteinExistence type="inferred from homology"/>
<dbReference type="EC" id="5.2.1.8" evidence="3 11"/>
<dbReference type="EMBL" id="BAAAHE010000056">
    <property type="protein sequence ID" value="GAA0638041.1"/>
    <property type="molecule type" value="Genomic_DNA"/>
</dbReference>
<dbReference type="PANTHER" id="PTHR30560:SF3">
    <property type="entry name" value="TRIGGER FACTOR-LIKE PROTEIN TIG, CHLOROPLASTIC"/>
    <property type="match status" value="1"/>
</dbReference>
<dbReference type="RefSeq" id="WP_344609635.1">
    <property type="nucleotide sequence ID" value="NZ_BAAAHE010000056.1"/>
</dbReference>
<dbReference type="Pfam" id="PF05697">
    <property type="entry name" value="Trigger_N"/>
    <property type="match status" value="1"/>
</dbReference>
<dbReference type="InterPro" id="IPR046357">
    <property type="entry name" value="PPIase_dom_sf"/>
</dbReference>
<dbReference type="SUPFAM" id="SSF102735">
    <property type="entry name" value="Trigger factor ribosome-binding domain"/>
    <property type="match status" value="1"/>
</dbReference>
<feature type="region of interest" description="Disordered" evidence="14">
    <location>
        <begin position="462"/>
        <end position="485"/>
    </location>
</feature>
<comment type="domain">
    <text evidence="11">Consists of 3 domains; the N-terminus binds the ribosome, the middle domain has PPIase activity, while the C-terminus has intrinsic chaperone activity on its own.</text>
</comment>
<dbReference type="InterPro" id="IPR008881">
    <property type="entry name" value="Trigger_fac_ribosome-bd_bac"/>
</dbReference>
<name>A0ABP3SKN1_9ACTN</name>
<comment type="caution">
    <text evidence="16">The sequence shown here is derived from an EMBL/GenBank/DDBJ whole genome shotgun (WGS) entry which is preliminary data.</text>
</comment>
<comment type="subcellular location">
    <subcellularLocation>
        <location evidence="11">Cytoplasm</location>
    </subcellularLocation>
    <text evidence="11">About half TF is bound to the ribosome near the polypeptide exit tunnel while the other half is free in the cytoplasm.</text>
</comment>
<evidence type="ECO:0000256" key="9">
    <source>
        <dbReference type="ARBA" id="ARBA00023306"/>
    </source>
</evidence>
<keyword evidence="5 11" id="KW-0132">Cell division</keyword>
<keyword evidence="6 11" id="KW-0697">Rotamase</keyword>
<dbReference type="SUPFAM" id="SSF109998">
    <property type="entry name" value="Triger factor/SurA peptide-binding domain-like"/>
    <property type="match status" value="1"/>
</dbReference>
<accession>A0ABP3SKN1</accession>
<evidence type="ECO:0000256" key="2">
    <source>
        <dbReference type="ARBA" id="ARBA00005464"/>
    </source>
</evidence>
<evidence type="ECO:0000259" key="15">
    <source>
        <dbReference type="PROSITE" id="PS50059"/>
    </source>
</evidence>
<dbReference type="Pfam" id="PF05698">
    <property type="entry name" value="Trigger_C"/>
    <property type="match status" value="1"/>
</dbReference>
<evidence type="ECO:0000256" key="13">
    <source>
        <dbReference type="RuleBase" id="RU003914"/>
    </source>
</evidence>
<evidence type="ECO:0000256" key="7">
    <source>
        <dbReference type="ARBA" id="ARBA00023186"/>
    </source>
</evidence>
<sequence>MKSAVETLNPTRVRLTVEVPFEELKPSLDEAYKKIAGQVNVPGFRKGKVPPQIIDQRFGRGAVLEEAVNNAIPQFYADAVTSAEIEVLGQPQVDVTKFEDGDELAFTAEVDVRPTIELPDYKGLAITVDPAEVTDEDIDEALTQLRSRFAAFTTVERPAEDGDYLTLDLSGATKDGEKIDEAQATGLTYVVGSKTLVEGLDDAVTGMSAGDEKTFESKLVAGPRKDEVVDITVTVTAVKVRELPEVDDEFAQMASSFDTAEELRADTAQWVARNKKLNQGGQARDKVLETLLEQIEIPLPEAFLHNEVHFRQDSIRNQLAQAGLSLEAYLEHEGQTQEEFDADVEKRAAEAMRAQFLLDAIARKEEVTITQEEITRHLIERAQSAGMNPDQFAQQIVQAGQAQMLVAEAVRGKALAILLTSAVVTDTDGNPVDLSDLLVDGVGPDDEGDDTEAEVAETLAAAEETEGDAPAGGAASIAIPTIPGS</sequence>
<keyword evidence="8 11" id="KW-0413">Isomerase</keyword>
<evidence type="ECO:0000313" key="16">
    <source>
        <dbReference type="EMBL" id="GAA0638041.1"/>
    </source>
</evidence>
<dbReference type="Gene3D" id="1.10.3120.10">
    <property type="entry name" value="Trigger factor, C-terminal domain"/>
    <property type="match status" value="1"/>
</dbReference>
<dbReference type="SUPFAM" id="SSF54534">
    <property type="entry name" value="FKBP-like"/>
    <property type="match status" value="1"/>
</dbReference>
<dbReference type="PANTHER" id="PTHR30560">
    <property type="entry name" value="TRIGGER FACTOR CHAPERONE AND PEPTIDYL-PROLYL CIS/TRANS ISOMERASE"/>
    <property type="match status" value="1"/>
</dbReference>
<evidence type="ECO:0000256" key="10">
    <source>
        <dbReference type="ARBA" id="ARBA00029986"/>
    </source>
</evidence>
<evidence type="ECO:0000256" key="12">
    <source>
        <dbReference type="PROSITE-ProRule" id="PRU00277"/>
    </source>
</evidence>
<comment type="function">
    <text evidence="11">Involved in protein export. Acts as a chaperone by maintaining the newly synthesized protein in an open conformation. Functions as a peptidyl-prolyl cis-trans isomerase.</text>
</comment>
<evidence type="ECO:0000256" key="4">
    <source>
        <dbReference type="ARBA" id="ARBA00016902"/>
    </source>
</evidence>
<evidence type="ECO:0000256" key="3">
    <source>
        <dbReference type="ARBA" id="ARBA00013194"/>
    </source>
</evidence>
<dbReference type="PIRSF" id="PIRSF003095">
    <property type="entry name" value="Trigger_factor"/>
    <property type="match status" value="1"/>
</dbReference>
<dbReference type="HAMAP" id="MF_00303">
    <property type="entry name" value="Trigger_factor_Tig"/>
    <property type="match status" value="1"/>
</dbReference>
<keyword evidence="17" id="KW-1185">Reference proteome</keyword>
<gene>
    <name evidence="11 16" type="primary">tig</name>
    <name evidence="16" type="ORF">GCM10009547_48030</name>
</gene>
<comment type="similarity">
    <text evidence="2 11 13">Belongs to the FKBP-type PPIase family. Tig subfamily.</text>
</comment>
<dbReference type="Proteomes" id="UP001500957">
    <property type="component" value="Unassembled WGS sequence"/>
</dbReference>
<evidence type="ECO:0000256" key="14">
    <source>
        <dbReference type="SAM" id="MobiDB-lite"/>
    </source>
</evidence>
<protein>
    <recommendedName>
        <fullName evidence="4 11">Trigger factor</fullName>
        <shortName evidence="11">TF</shortName>
        <ecNumber evidence="3 11">5.2.1.8</ecNumber>
    </recommendedName>
    <alternativeName>
        <fullName evidence="10 11">PPIase</fullName>
    </alternativeName>
</protein>
<dbReference type="NCBIfam" id="TIGR00115">
    <property type="entry name" value="tig"/>
    <property type="match status" value="1"/>
</dbReference>
<dbReference type="Gene3D" id="3.10.50.40">
    <property type="match status" value="1"/>
</dbReference>
<evidence type="ECO:0000256" key="8">
    <source>
        <dbReference type="ARBA" id="ARBA00023235"/>
    </source>
</evidence>
<feature type="domain" description="PPIase FKBP-type" evidence="15">
    <location>
        <begin position="162"/>
        <end position="215"/>
    </location>
</feature>
<organism evidence="16 17">
    <name type="scientific">Sporichthya brevicatena</name>
    <dbReference type="NCBI Taxonomy" id="171442"/>
    <lineage>
        <taxon>Bacteria</taxon>
        <taxon>Bacillati</taxon>
        <taxon>Actinomycetota</taxon>
        <taxon>Actinomycetes</taxon>
        <taxon>Sporichthyales</taxon>
        <taxon>Sporichthyaceae</taxon>
        <taxon>Sporichthya</taxon>
    </lineage>
</organism>
<dbReference type="InterPro" id="IPR037041">
    <property type="entry name" value="Trigger_fac_C_sf"/>
</dbReference>
<dbReference type="InterPro" id="IPR036611">
    <property type="entry name" value="Trigger_fac_ribosome-bd_sf"/>
</dbReference>
<dbReference type="InterPro" id="IPR005215">
    <property type="entry name" value="Trig_fac"/>
</dbReference>
<keyword evidence="7 11" id="KW-0143">Chaperone</keyword>
<dbReference type="InterPro" id="IPR008880">
    <property type="entry name" value="Trigger_fac_C"/>
</dbReference>
<comment type="catalytic activity">
    <reaction evidence="1 11 12">
        <text>[protein]-peptidylproline (omega=180) = [protein]-peptidylproline (omega=0)</text>
        <dbReference type="Rhea" id="RHEA:16237"/>
        <dbReference type="Rhea" id="RHEA-COMP:10747"/>
        <dbReference type="Rhea" id="RHEA-COMP:10748"/>
        <dbReference type="ChEBI" id="CHEBI:83833"/>
        <dbReference type="ChEBI" id="CHEBI:83834"/>
        <dbReference type="EC" id="5.2.1.8"/>
    </reaction>
</comment>
<dbReference type="InterPro" id="IPR001179">
    <property type="entry name" value="PPIase_FKBP_dom"/>
</dbReference>
<keyword evidence="9 11" id="KW-0131">Cell cycle</keyword>
<dbReference type="InterPro" id="IPR027304">
    <property type="entry name" value="Trigger_fact/SurA_dom_sf"/>
</dbReference>
<evidence type="ECO:0000313" key="17">
    <source>
        <dbReference type="Proteomes" id="UP001500957"/>
    </source>
</evidence>
<dbReference type="Gene3D" id="3.30.70.1050">
    <property type="entry name" value="Trigger factor ribosome-binding domain"/>
    <property type="match status" value="1"/>
</dbReference>
<dbReference type="PROSITE" id="PS50059">
    <property type="entry name" value="FKBP_PPIASE"/>
    <property type="match status" value="1"/>
</dbReference>
<evidence type="ECO:0000256" key="1">
    <source>
        <dbReference type="ARBA" id="ARBA00000971"/>
    </source>
</evidence>
<dbReference type="Pfam" id="PF00254">
    <property type="entry name" value="FKBP_C"/>
    <property type="match status" value="1"/>
</dbReference>